<dbReference type="PaxDb" id="522772-Dacet_1542"/>
<keyword evidence="8" id="KW-0472">Membrane</keyword>
<reference evidence="10 11" key="1">
    <citation type="journal article" date="2010" name="Stand. Genomic Sci.">
        <title>Complete genome sequence of Denitrovibrio acetiphilus type strain (N2460).</title>
        <authorList>
            <person name="Kiss H."/>
            <person name="Lang E."/>
            <person name="Lapidus A."/>
            <person name="Copeland A."/>
            <person name="Nolan M."/>
            <person name="Glavina Del Rio T."/>
            <person name="Chen F."/>
            <person name="Lucas S."/>
            <person name="Tice H."/>
            <person name="Cheng J.F."/>
            <person name="Han C."/>
            <person name="Goodwin L."/>
            <person name="Pitluck S."/>
            <person name="Liolios K."/>
            <person name="Pati A."/>
            <person name="Ivanova N."/>
            <person name="Mavromatis K."/>
            <person name="Chen A."/>
            <person name="Palaniappan K."/>
            <person name="Land M."/>
            <person name="Hauser L."/>
            <person name="Chang Y.J."/>
            <person name="Jeffries C.D."/>
            <person name="Detter J.C."/>
            <person name="Brettin T."/>
            <person name="Spring S."/>
            <person name="Rohde M."/>
            <person name="Goker M."/>
            <person name="Woyke T."/>
            <person name="Bristow J."/>
            <person name="Eisen J.A."/>
            <person name="Markowitz V."/>
            <person name="Hugenholtz P."/>
            <person name="Kyrpides N.C."/>
            <person name="Klenk H.P."/>
        </authorList>
    </citation>
    <scope>NUCLEOTIDE SEQUENCE [LARGE SCALE GENOMIC DNA]</scope>
    <source>
        <strain evidence="11">DSM 12809 / NBRC 114555 / N2460</strain>
    </source>
</reference>
<evidence type="ECO:0000256" key="2">
    <source>
        <dbReference type="ARBA" id="ARBA00022485"/>
    </source>
</evidence>
<dbReference type="AlphaFoldDB" id="D4H8G2"/>
<keyword evidence="11" id="KW-1185">Reference proteome</keyword>
<feature type="domain" description="4Fe-4S ferredoxin-type" evidence="9">
    <location>
        <begin position="190"/>
        <end position="221"/>
    </location>
</feature>
<evidence type="ECO:0000256" key="3">
    <source>
        <dbReference type="ARBA" id="ARBA00022723"/>
    </source>
</evidence>
<protein>
    <submittedName>
        <fullName evidence="10">4Fe-4S ferredoxin iron-sulfur binding domain protein</fullName>
    </submittedName>
</protein>
<keyword evidence="8" id="KW-0812">Transmembrane</keyword>
<feature type="transmembrane region" description="Helical" evidence="8">
    <location>
        <begin position="12"/>
        <end position="30"/>
    </location>
</feature>
<dbReference type="GO" id="GO:0046872">
    <property type="term" value="F:metal ion binding"/>
    <property type="evidence" value="ECO:0007669"/>
    <property type="project" value="UniProtKB-KW"/>
</dbReference>
<dbReference type="SUPFAM" id="SSF54862">
    <property type="entry name" value="4Fe-4S ferredoxins"/>
    <property type="match status" value="1"/>
</dbReference>
<evidence type="ECO:0000256" key="8">
    <source>
        <dbReference type="SAM" id="Phobius"/>
    </source>
</evidence>
<dbReference type="Pfam" id="PF12801">
    <property type="entry name" value="Fer4_5"/>
    <property type="match status" value="1"/>
</dbReference>
<keyword evidence="5" id="KW-0408">Iron</keyword>
<evidence type="ECO:0000259" key="9">
    <source>
        <dbReference type="PROSITE" id="PS51379"/>
    </source>
</evidence>
<name>D4H8G2_DENA2</name>
<dbReference type="Pfam" id="PF11614">
    <property type="entry name" value="FixG_C"/>
    <property type="match status" value="1"/>
</dbReference>
<evidence type="ECO:0000256" key="7">
    <source>
        <dbReference type="SAM" id="MobiDB-lite"/>
    </source>
</evidence>
<evidence type="ECO:0000256" key="5">
    <source>
        <dbReference type="ARBA" id="ARBA00023004"/>
    </source>
</evidence>
<feature type="transmembrane region" description="Helical" evidence="8">
    <location>
        <begin position="108"/>
        <end position="130"/>
    </location>
</feature>
<proteinExistence type="predicted"/>
<dbReference type="GO" id="GO:0051539">
    <property type="term" value="F:4 iron, 4 sulfur cluster binding"/>
    <property type="evidence" value="ECO:0007669"/>
    <property type="project" value="UniProtKB-KW"/>
</dbReference>
<dbReference type="InterPro" id="IPR032879">
    <property type="entry name" value="FixG_C"/>
</dbReference>
<dbReference type="KEGG" id="dap:Dacet_1542"/>
<keyword evidence="6" id="KW-0411">Iron-sulfur</keyword>
<keyword evidence="3" id="KW-0479">Metal-binding</keyword>
<dbReference type="PROSITE" id="PS00198">
    <property type="entry name" value="4FE4S_FER_1"/>
    <property type="match status" value="1"/>
</dbReference>
<accession>D4H8G2</accession>
<dbReference type="InterPro" id="IPR017896">
    <property type="entry name" value="4Fe4S_Fe-S-bd"/>
</dbReference>
<evidence type="ECO:0000313" key="11">
    <source>
        <dbReference type="Proteomes" id="UP000002012"/>
    </source>
</evidence>
<gene>
    <name evidence="10" type="ordered locus">Dacet_1542</name>
</gene>
<feature type="domain" description="4Fe-4S ferredoxin-type" evidence="9">
    <location>
        <begin position="223"/>
        <end position="246"/>
    </location>
</feature>
<dbReference type="InterPro" id="IPR013783">
    <property type="entry name" value="Ig-like_fold"/>
</dbReference>
<feature type="transmembrane region" description="Helical" evidence="8">
    <location>
        <begin position="142"/>
        <end position="163"/>
    </location>
</feature>
<evidence type="ECO:0000256" key="4">
    <source>
        <dbReference type="ARBA" id="ARBA00022982"/>
    </source>
</evidence>
<keyword evidence="4" id="KW-0249">Electron transport</keyword>
<dbReference type="PROSITE" id="PS51379">
    <property type="entry name" value="4FE4S_FER_2"/>
    <property type="match status" value="2"/>
</dbReference>
<dbReference type="PANTHER" id="PTHR30176">
    <property type="entry name" value="FERREDOXIN-TYPE PROTEIN NAPH"/>
    <property type="match status" value="1"/>
</dbReference>
<dbReference type="GO" id="GO:0005886">
    <property type="term" value="C:plasma membrane"/>
    <property type="evidence" value="ECO:0007669"/>
    <property type="project" value="TreeGrafter"/>
</dbReference>
<feature type="region of interest" description="Disordered" evidence="7">
    <location>
        <begin position="382"/>
        <end position="404"/>
    </location>
</feature>
<feature type="transmembrane region" description="Helical" evidence="8">
    <location>
        <begin position="50"/>
        <end position="72"/>
    </location>
</feature>
<dbReference type="Gene3D" id="2.60.40.10">
    <property type="entry name" value="Immunoglobulins"/>
    <property type="match status" value="1"/>
</dbReference>
<dbReference type="HOGENOM" id="CLU_032118_2_0_0"/>
<dbReference type="Pfam" id="PF13746">
    <property type="entry name" value="Fer4_18"/>
    <property type="match status" value="2"/>
</dbReference>
<dbReference type="InParanoid" id="D4H8G2"/>
<feature type="transmembrane region" description="Helical" evidence="8">
    <location>
        <begin position="268"/>
        <end position="289"/>
    </location>
</feature>
<sequence>MKIELQQKRWVVRIIFTAIYLLIPFIKINGDSILRFDIPSLGLLFFGKTIYIENFFIVLIFTFFITFLIILITQLYGRIWCGWLCPQTVMMNFTKFLENKNLSFFTKFLFHTAVLAISALIGASMVWYFVSPYAFFSGLTDGTISSVTVWFFIVLTIITYLNFALIRYKFCTTICPYSKLQSVMFDDNTLIIAMDPETSYKCVKCQACVNTCPVGIDIRQGMDSQCINCGRCITACTKTMTRENEDVSSLINYIYGFNNRKKTFRTNVIITGVVTALFLSGFLFMAATMKPYEFQVFPNSAFLPRYKDDQVINSYEIMLRNLTKDNLRVELKLKDFKNYELQYPQPLVVAPDETLKEKVFLFIPAAELKKKPILSLTMQSLGNDEKGKPLESELSFRRPIRKKK</sequence>
<evidence type="ECO:0000256" key="1">
    <source>
        <dbReference type="ARBA" id="ARBA00022448"/>
    </source>
</evidence>
<dbReference type="InterPro" id="IPR017900">
    <property type="entry name" value="4Fe4S_Fe_S_CS"/>
</dbReference>
<dbReference type="EMBL" id="CP001968">
    <property type="protein sequence ID" value="ADD68311.1"/>
    <property type="molecule type" value="Genomic_DNA"/>
</dbReference>
<organism evidence="10 11">
    <name type="scientific">Denitrovibrio acetiphilus (strain DSM 12809 / NBRC 114555 / N2460)</name>
    <dbReference type="NCBI Taxonomy" id="522772"/>
    <lineage>
        <taxon>Bacteria</taxon>
        <taxon>Pseudomonadati</taxon>
        <taxon>Deferribacterota</taxon>
        <taxon>Deferribacteres</taxon>
        <taxon>Deferribacterales</taxon>
        <taxon>Geovibrionaceae</taxon>
        <taxon>Denitrovibrio</taxon>
    </lineage>
</organism>
<dbReference type="PANTHER" id="PTHR30176:SF3">
    <property type="entry name" value="FERREDOXIN-TYPE PROTEIN NAPH"/>
    <property type="match status" value="1"/>
</dbReference>
<keyword evidence="8" id="KW-1133">Transmembrane helix</keyword>
<keyword evidence="2" id="KW-0004">4Fe-4S</keyword>
<evidence type="ECO:0000256" key="6">
    <source>
        <dbReference type="ARBA" id="ARBA00023014"/>
    </source>
</evidence>
<dbReference type="InterPro" id="IPR051684">
    <property type="entry name" value="Electron_Trans/Redox"/>
</dbReference>
<dbReference type="eggNOG" id="COG0348">
    <property type="taxonomic scope" value="Bacteria"/>
</dbReference>
<dbReference type="STRING" id="522772.Dacet_1542"/>
<dbReference type="Proteomes" id="UP000002012">
    <property type="component" value="Chromosome"/>
</dbReference>
<keyword evidence="1" id="KW-0813">Transport</keyword>
<feature type="compositionally biased region" description="Basic and acidic residues" evidence="7">
    <location>
        <begin position="383"/>
        <end position="396"/>
    </location>
</feature>
<evidence type="ECO:0000313" key="10">
    <source>
        <dbReference type="EMBL" id="ADD68311.1"/>
    </source>
</evidence>